<dbReference type="Proteomes" id="UP000886523">
    <property type="component" value="Unassembled WGS sequence"/>
</dbReference>
<sequence length="219" mass="24392">MSVPDDIRPIVIEKGLSSYSARPRPLDLPSPVVAGTAHSDAGVHIDIHNIKGKQRLLPGIIRRRLMSPFTIIGVVAVFLFLGWWNYPHGFSDRIPLQTERVPQEFAPNPQRYIAQRYSTILPATLPYYRFSSLGTWANGTMDIVAGDPDATDIKFEVLVEVPTNRALESLKYDDKDAQTTGEINLRVRVVPCGPVDSSLMVYFPIIASVMAHRCFAFLG</sequence>
<organism evidence="2 3">
    <name type="scientific">Hydnum rufescens UP504</name>
    <dbReference type="NCBI Taxonomy" id="1448309"/>
    <lineage>
        <taxon>Eukaryota</taxon>
        <taxon>Fungi</taxon>
        <taxon>Dikarya</taxon>
        <taxon>Basidiomycota</taxon>
        <taxon>Agaricomycotina</taxon>
        <taxon>Agaricomycetes</taxon>
        <taxon>Cantharellales</taxon>
        <taxon>Hydnaceae</taxon>
        <taxon>Hydnum</taxon>
    </lineage>
</organism>
<dbReference type="AlphaFoldDB" id="A0A9P6AR53"/>
<reference evidence="2" key="1">
    <citation type="journal article" date="2020" name="Nat. Commun.">
        <title>Large-scale genome sequencing of mycorrhizal fungi provides insights into the early evolution of symbiotic traits.</title>
        <authorList>
            <person name="Miyauchi S."/>
            <person name="Kiss E."/>
            <person name="Kuo A."/>
            <person name="Drula E."/>
            <person name="Kohler A."/>
            <person name="Sanchez-Garcia M."/>
            <person name="Morin E."/>
            <person name="Andreopoulos B."/>
            <person name="Barry K.W."/>
            <person name="Bonito G."/>
            <person name="Buee M."/>
            <person name="Carver A."/>
            <person name="Chen C."/>
            <person name="Cichocki N."/>
            <person name="Clum A."/>
            <person name="Culley D."/>
            <person name="Crous P.W."/>
            <person name="Fauchery L."/>
            <person name="Girlanda M."/>
            <person name="Hayes R.D."/>
            <person name="Keri Z."/>
            <person name="LaButti K."/>
            <person name="Lipzen A."/>
            <person name="Lombard V."/>
            <person name="Magnuson J."/>
            <person name="Maillard F."/>
            <person name="Murat C."/>
            <person name="Nolan M."/>
            <person name="Ohm R.A."/>
            <person name="Pangilinan J."/>
            <person name="Pereira M.F."/>
            <person name="Perotto S."/>
            <person name="Peter M."/>
            <person name="Pfister S."/>
            <person name="Riley R."/>
            <person name="Sitrit Y."/>
            <person name="Stielow J.B."/>
            <person name="Szollosi G."/>
            <person name="Zifcakova L."/>
            <person name="Stursova M."/>
            <person name="Spatafora J.W."/>
            <person name="Tedersoo L."/>
            <person name="Vaario L.M."/>
            <person name="Yamada A."/>
            <person name="Yan M."/>
            <person name="Wang P."/>
            <person name="Xu J."/>
            <person name="Bruns T."/>
            <person name="Baldrian P."/>
            <person name="Vilgalys R."/>
            <person name="Dunand C."/>
            <person name="Henrissat B."/>
            <person name="Grigoriev I.V."/>
            <person name="Hibbett D."/>
            <person name="Nagy L.G."/>
            <person name="Martin F.M."/>
        </authorList>
    </citation>
    <scope>NUCLEOTIDE SEQUENCE</scope>
    <source>
        <strain evidence="2">UP504</strain>
    </source>
</reference>
<dbReference type="EMBL" id="MU129036">
    <property type="protein sequence ID" value="KAF9509386.1"/>
    <property type="molecule type" value="Genomic_DNA"/>
</dbReference>
<accession>A0A9P6AR53</accession>
<keyword evidence="3" id="KW-1185">Reference proteome</keyword>
<dbReference type="OrthoDB" id="10587066at2759"/>
<feature type="transmembrane region" description="Helical" evidence="1">
    <location>
        <begin position="65"/>
        <end position="86"/>
    </location>
</feature>
<comment type="caution">
    <text evidence="2">The sequence shown here is derived from an EMBL/GenBank/DDBJ whole genome shotgun (WGS) entry which is preliminary data.</text>
</comment>
<keyword evidence="1" id="KW-0472">Membrane</keyword>
<protein>
    <submittedName>
        <fullName evidence="2">Uncharacterized protein</fullName>
    </submittedName>
</protein>
<keyword evidence="1" id="KW-0812">Transmembrane</keyword>
<name>A0A9P6AR53_9AGAM</name>
<evidence type="ECO:0000313" key="3">
    <source>
        <dbReference type="Proteomes" id="UP000886523"/>
    </source>
</evidence>
<proteinExistence type="predicted"/>
<evidence type="ECO:0000256" key="1">
    <source>
        <dbReference type="SAM" id="Phobius"/>
    </source>
</evidence>
<gene>
    <name evidence="2" type="ORF">BS47DRAFT_152670</name>
</gene>
<keyword evidence="1" id="KW-1133">Transmembrane helix</keyword>
<evidence type="ECO:0000313" key="2">
    <source>
        <dbReference type="EMBL" id="KAF9509386.1"/>
    </source>
</evidence>